<feature type="region of interest" description="Disordered" evidence="1">
    <location>
        <begin position="138"/>
        <end position="163"/>
    </location>
</feature>
<reference evidence="2 3" key="1">
    <citation type="submission" date="2024-09" db="EMBL/GenBank/DDBJ databases">
        <authorList>
            <person name="Lee S.D."/>
        </authorList>
    </citation>
    <scope>NUCLEOTIDE SEQUENCE [LARGE SCALE GENOMIC DNA]</scope>
    <source>
        <strain evidence="2 3">N1-5</strain>
    </source>
</reference>
<organism evidence="2 3">
    <name type="scientific">Streptacidiphilus cavernicola</name>
    <dbReference type="NCBI Taxonomy" id="3342716"/>
    <lineage>
        <taxon>Bacteria</taxon>
        <taxon>Bacillati</taxon>
        <taxon>Actinomycetota</taxon>
        <taxon>Actinomycetes</taxon>
        <taxon>Kitasatosporales</taxon>
        <taxon>Streptomycetaceae</taxon>
        <taxon>Streptacidiphilus</taxon>
    </lineage>
</organism>
<name>A0ABV6V0H5_9ACTN</name>
<proteinExistence type="predicted"/>
<gene>
    <name evidence="2" type="ORF">ACEZDJ_38665</name>
</gene>
<evidence type="ECO:0000256" key="1">
    <source>
        <dbReference type="SAM" id="MobiDB-lite"/>
    </source>
</evidence>
<feature type="compositionally biased region" description="Low complexity" evidence="1">
    <location>
        <begin position="147"/>
        <end position="163"/>
    </location>
</feature>
<protein>
    <submittedName>
        <fullName evidence="2">Uncharacterized protein</fullName>
    </submittedName>
</protein>
<evidence type="ECO:0000313" key="2">
    <source>
        <dbReference type="EMBL" id="MFC1407223.1"/>
    </source>
</evidence>
<accession>A0ABV6V0H5</accession>
<feature type="region of interest" description="Disordered" evidence="1">
    <location>
        <begin position="169"/>
        <end position="188"/>
    </location>
</feature>
<dbReference type="RefSeq" id="WP_037596051.1">
    <property type="nucleotide sequence ID" value="NZ_JBHEZZ010000040.1"/>
</dbReference>
<evidence type="ECO:0000313" key="3">
    <source>
        <dbReference type="Proteomes" id="UP001592528"/>
    </source>
</evidence>
<comment type="caution">
    <text evidence="2">The sequence shown here is derived from an EMBL/GenBank/DDBJ whole genome shotgun (WGS) entry which is preliminary data.</text>
</comment>
<keyword evidence="3" id="KW-1185">Reference proteome</keyword>
<sequence length="188" mass="20425">MTEVRVELLDRALVEESAKKSGLLWVQLPDRTERPLWQVWHDGAVTVVGEGAEQPLHGLVDGQSTVLTARSKDKGGRLVAWPVRVEELPPHSEAWTAAVEELKAKRLNSPDHATVTDRWAAESRVLRLVAVGASVAGPGSMPDGSHAAAPVPTPATTRQPVPAALPRLLFGRRRRRNATVGRNEPEQS</sequence>
<dbReference type="Proteomes" id="UP001592528">
    <property type="component" value="Unassembled WGS sequence"/>
</dbReference>
<dbReference type="EMBL" id="JBHEZZ010000040">
    <property type="protein sequence ID" value="MFC1407223.1"/>
    <property type="molecule type" value="Genomic_DNA"/>
</dbReference>